<dbReference type="SUPFAM" id="SSF55785">
    <property type="entry name" value="PYP-like sensor domain (PAS domain)"/>
    <property type="match status" value="1"/>
</dbReference>
<evidence type="ECO:0000313" key="4">
    <source>
        <dbReference type="EMBL" id="GGQ35279.1"/>
    </source>
</evidence>
<dbReference type="Gene3D" id="3.30.450.20">
    <property type="entry name" value="PAS domain"/>
    <property type="match status" value="1"/>
</dbReference>
<protein>
    <submittedName>
        <fullName evidence="4">Sensor domain-containing phosphodiesterase</fullName>
    </submittedName>
</protein>
<keyword evidence="1" id="KW-0812">Transmembrane</keyword>
<feature type="domain" description="GGDEF" evidence="3">
    <location>
        <begin position="452"/>
        <end position="591"/>
    </location>
</feature>
<dbReference type="SUPFAM" id="SSF55073">
    <property type="entry name" value="Nucleotide cyclase"/>
    <property type="match status" value="1"/>
</dbReference>
<dbReference type="InterPro" id="IPR035919">
    <property type="entry name" value="EAL_sf"/>
</dbReference>
<dbReference type="SMART" id="SM00086">
    <property type="entry name" value="PAC"/>
    <property type="match status" value="1"/>
</dbReference>
<dbReference type="SMART" id="SM00052">
    <property type="entry name" value="EAL"/>
    <property type="match status" value="1"/>
</dbReference>
<dbReference type="Proteomes" id="UP000619118">
    <property type="component" value="Unassembled WGS sequence"/>
</dbReference>
<dbReference type="InterPro" id="IPR043128">
    <property type="entry name" value="Rev_trsase/Diguanyl_cyclase"/>
</dbReference>
<dbReference type="Gene3D" id="3.30.70.270">
    <property type="match status" value="1"/>
</dbReference>
<evidence type="ECO:0000313" key="5">
    <source>
        <dbReference type="Proteomes" id="UP000619118"/>
    </source>
</evidence>
<feature type="transmembrane region" description="Helical" evidence="1">
    <location>
        <begin position="44"/>
        <end position="63"/>
    </location>
</feature>
<dbReference type="Pfam" id="PF00990">
    <property type="entry name" value="GGDEF"/>
    <property type="match status" value="1"/>
</dbReference>
<evidence type="ECO:0000259" key="3">
    <source>
        <dbReference type="PROSITE" id="PS50887"/>
    </source>
</evidence>
<dbReference type="InterPro" id="IPR000160">
    <property type="entry name" value="GGDEF_dom"/>
</dbReference>
<dbReference type="InterPro" id="IPR013655">
    <property type="entry name" value="PAS_fold_3"/>
</dbReference>
<name>A0ABQ2RNP9_9GAMM</name>
<feature type="transmembrane region" description="Helical" evidence="1">
    <location>
        <begin position="218"/>
        <end position="237"/>
    </location>
</feature>
<dbReference type="EMBL" id="BMQX01000050">
    <property type="protein sequence ID" value="GGQ35279.1"/>
    <property type="molecule type" value="Genomic_DNA"/>
</dbReference>
<dbReference type="PANTHER" id="PTHR44757">
    <property type="entry name" value="DIGUANYLATE CYCLASE DGCP"/>
    <property type="match status" value="1"/>
</dbReference>
<dbReference type="PROSITE" id="PS50887">
    <property type="entry name" value="GGDEF"/>
    <property type="match status" value="1"/>
</dbReference>
<keyword evidence="1" id="KW-0472">Membrane</keyword>
<dbReference type="PROSITE" id="PS50883">
    <property type="entry name" value="EAL"/>
    <property type="match status" value="1"/>
</dbReference>
<dbReference type="NCBIfam" id="TIGR00254">
    <property type="entry name" value="GGDEF"/>
    <property type="match status" value="1"/>
</dbReference>
<reference evidence="5" key="1">
    <citation type="journal article" date="2019" name="Int. J. Syst. Evol. Microbiol.">
        <title>The Global Catalogue of Microorganisms (GCM) 10K type strain sequencing project: providing services to taxonomists for standard genome sequencing and annotation.</title>
        <authorList>
            <consortium name="The Broad Institute Genomics Platform"/>
            <consortium name="The Broad Institute Genome Sequencing Center for Infectious Disease"/>
            <person name="Wu L."/>
            <person name="Ma J."/>
        </authorList>
    </citation>
    <scope>NUCLEOTIDE SEQUENCE [LARGE SCALE GENOMIC DNA]</scope>
    <source>
        <strain evidence="5">JCM 32306</strain>
    </source>
</reference>
<accession>A0ABQ2RNP9</accession>
<dbReference type="InterPro" id="IPR000014">
    <property type="entry name" value="PAS"/>
</dbReference>
<organism evidence="4 5">
    <name type="scientific">Shewanella litoralis</name>
    <dbReference type="NCBI Taxonomy" id="2282700"/>
    <lineage>
        <taxon>Bacteria</taxon>
        <taxon>Pseudomonadati</taxon>
        <taxon>Pseudomonadota</taxon>
        <taxon>Gammaproteobacteria</taxon>
        <taxon>Alteromonadales</taxon>
        <taxon>Shewanellaceae</taxon>
        <taxon>Shewanella</taxon>
    </lineage>
</organism>
<dbReference type="CDD" id="cd01949">
    <property type="entry name" value="GGDEF"/>
    <property type="match status" value="1"/>
</dbReference>
<dbReference type="Pfam" id="PF08447">
    <property type="entry name" value="PAS_3"/>
    <property type="match status" value="1"/>
</dbReference>
<dbReference type="InterPro" id="IPR035965">
    <property type="entry name" value="PAS-like_dom_sf"/>
</dbReference>
<keyword evidence="5" id="KW-1185">Reference proteome</keyword>
<dbReference type="Pfam" id="PF00563">
    <property type="entry name" value="EAL"/>
    <property type="match status" value="1"/>
</dbReference>
<sequence length="859" mass="97949">MLFMWLLFITIPLLTAKITASIYLSILLGGFILPRLPTLSLSVLVPLSFFILYLGLVCGEYLYEHAELNEQLALRQTEQIQKDLFRMRHVIESAVLTQDFERIEQEVALVSTEQNMMVYVILDSSSEIQYANHIIWRDSNANNVLEGYSAERHRSSTANNKPYINVSFDRLSIQVYYPLNANSRYSYSNAAELVYLEYDIANLLSEASESLLKRFIEIWGFGALVLTLFCLLLHYVLIRPLTQLSQAAKNLDDPDFNNNIVCITTEINNLRDYLNLVKGRLSRSRKRLNDAEQRWLFAVEGARNGIWDWAIATGDVFVSDRWKEILGYQHYELDNDYSVWESRLHRDDKEQVLNTLQNYINKQHDEYESVHRLRHKDGRYIWVLDRGKIVEWDELGRPLRIIGTITDVSGDVKNQRISVDKINHNGLTDLINREVLADELYDLQVFSRKTGQFSSLLMINLDNFKLINDALGRQLGDRLLMQIAARLSGNFSNAGLVARLGADEFVILAKNLGSEIDQANKRALALASEVRQLIGRGFTISEQNLSISARIGLVVFDGIESLEPQVLLARADNALEQAKDSRSNGCAIYEPQLDNNQIQPFKLQNELKHTISNQQMSLVYQPVVDQAGRLHSAEVLMRWYHPQFGFISPTKFIAAAELTDCIFELELWALDQVIEMIHTLQQAKANVPIMSLNISSRHFHQDHFVNVLMSRINAAQISPNLLQLELAEDIFVVNTNIAKAKIAELQRYGLNIAMDNFGGGSCAVHLLQGIGFSQVKLAAVYLDEIEYNPEKFNIVNAVVDFAIKLNLPVVAKQIENKQQLNLLTHAKCTWFQGYIISRPLDKEDMIQLIKTQLSLSVVP</sequence>
<comment type="caution">
    <text evidence="4">The sequence shown here is derived from an EMBL/GenBank/DDBJ whole genome shotgun (WGS) entry which is preliminary data.</text>
</comment>
<dbReference type="InterPro" id="IPR029787">
    <property type="entry name" value="Nucleotide_cyclase"/>
</dbReference>
<dbReference type="Gene3D" id="3.20.20.450">
    <property type="entry name" value="EAL domain"/>
    <property type="match status" value="1"/>
</dbReference>
<evidence type="ECO:0000256" key="1">
    <source>
        <dbReference type="SAM" id="Phobius"/>
    </source>
</evidence>
<dbReference type="CDD" id="cd01948">
    <property type="entry name" value="EAL"/>
    <property type="match status" value="1"/>
</dbReference>
<keyword evidence="1" id="KW-1133">Transmembrane helix</keyword>
<proteinExistence type="predicted"/>
<gene>
    <name evidence="4" type="ORF">GCM10009411_38280</name>
</gene>
<dbReference type="CDD" id="cd00130">
    <property type="entry name" value="PAS"/>
    <property type="match status" value="1"/>
</dbReference>
<dbReference type="SUPFAM" id="SSF141868">
    <property type="entry name" value="EAL domain-like"/>
    <property type="match status" value="1"/>
</dbReference>
<feature type="domain" description="EAL" evidence="2">
    <location>
        <begin position="600"/>
        <end position="853"/>
    </location>
</feature>
<evidence type="ECO:0000259" key="2">
    <source>
        <dbReference type="PROSITE" id="PS50883"/>
    </source>
</evidence>
<dbReference type="NCBIfam" id="TIGR00229">
    <property type="entry name" value="sensory_box"/>
    <property type="match status" value="1"/>
</dbReference>
<dbReference type="SMART" id="SM00267">
    <property type="entry name" value="GGDEF"/>
    <property type="match status" value="1"/>
</dbReference>
<dbReference type="InterPro" id="IPR052155">
    <property type="entry name" value="Biofilm_reg_signaling"/>
</dbReference>
<dbReference type="InterPro" id="IPR001610">
    <property type="entry name" value="PAC"/>
</dbReference>
<dbReference type="InterPro" id="IPR001633">
    <property type="entry name" value="EAL_dom"/>
</dbReference>
<dbReference type="PANTHER" id="PTHR44757:SF2">
    <property type="entry name" value="BIOFILM ARCHITECTURE MAINTENANCE PROTEIN MBAA"/>
    <property type="match status" value="1"/>
</dbReference>